<dbReference type="Proteomes" id="UP000827872">
    <property type="component" value="Linkage Group LG03"/>
</dbReference>
<proteinExistence type="predicted"/>
<sequence length="148" mass="16571">MMLETGIAVVVRKAFGQAHTNHKKVAADGESREETLIQESATKEEYYMKKVMELQTELKQLRNVLANTQSENERLNFVTQELRELVNSQSCETGFSVIIRLWSAQLAQAVISMVKVRSCDLAWELNAGTGESMNWSSLLAVSLKVCSS</sequence>
<dbReference type="EMBL" id="CM037616">
    <property type="protein sequence ID" value="KAH7992052.1"/>
    <property type="molecule type" value="Genomic_DNA"/>
</dbReference>
<organism evidence="1 2">
    <name type="scientific">Sphaerodactylus townsendi</name>
    <dbReference type="NCBI Taxonomy" id="933632"/>
    <lineage>
        <taxon>Eukaryota</taxon>
        <taxon>Metazoa</taxon>
        <taxon>Chordata</taxon>
        <taxon>Craniata</taxon>
        <taxon>Vertebrata</taxon>
        <taxon>Euteleostomi</taxon>
        <taxon>Lepidosauria</taxon>
        <taxon>Squamata</taxon>
        <taxon>Bifurcata</taxon>
        <taxon>Gekkota</taxon>
        <taxon>Sphaerodactylidae</taxon>
        <taxon>Sphaerodactylus</taxon>
    </lineage>
</organism>
<accession>A0ACB8EHG9</accession>
<protein>
    <submittedName>
        <fullName evidence="1">Uncharacterized protein</fullName>
    </submittedName>
</protein>
<evidence type="ECO:0000313" key="1">
    <source>
        <dbReference type="EMBL" id="KAH7992052.1"/>
    </source>
</evidence>
<comment type="caution">
    <text evidence="1">The sequence shown here is derived from an EMBL/GenBank/DDBJ whole genome shotgun (WGS) entry which is preliminary data.</text>
</comment>
<gene>
    <name evidence="1" type="ORF">K3G42_018767</name>
</gene>
<reference evidence="1" key="1">
    <citation type="submission" date="2021-08" db="EMBL/GenBank/DDBJ databases">
        <title>The first chromosome-level gecko genome reveals the dynamic sex chromosomes of Neotropical dwarf geckos (Sphaerodactylidae: Sphaerodactylus).</title>
        <authorList>
            <person name="Pinto B.J."/>
            <person name="Keating S.E."/>
            <person name="Gamble T."/>
        </authorList>
    </citation>
    <scope>NUCLEOTIDE SEQUENCE</scope>
    <source>
        <strain evidence="1">TG3544</strain>
    </source>
</reference>
<keyword evidence="2" id="KW-1185">Reference proteome</keyword>
<evidence type="ECO:0000313" key="2">
    <source>
        <dbReference type="Proteomes" id="UP000827872"/>
    </source>
</evidence>
<name>A0ACB8EHG9_9SAUR</name>